<feature type="signal peptide" evidence="1">
    <location>
        <begin position="1"/>
        <end position="24"/>
    </location>
</feature>
<dbReference type="Proteomes" id="UP000028091">
    <property type="component" value="Unassembled WGS sequence"/>
</dbReference>
<protein>
    <submittedName>
        <fullName evidence="3">Peptidase</fullName>
    </submittedName>
</protein>
<feature type="domain" description="PepSY" evidence="2">
    <location>
        <begin position="44"/>
        <end position="99"/>
    </location>
</feature>
<gene>
    <name evidence="3" type="ORF">BA70_03655</name>
</gene>
<dbReference type="eggNOG" id="COG3212">
    <property type="taxonomic scope" value="Bacteria"/>
</dbReference>
<sequence length="172" mass="19020">MMKKVLVATALTGTLVAGGFTLQAQNTNQTANAEQVVQKKSSFVSKKQAEKAALKVVKGYVDDVDLERKKGKWVYEVEIKKGGFEYKVYVDAKTGKALNDPVKEKKQNVKITKKQAEQIALAKVKGTVTDSDLDKENGVYIYEVEITTPGGEEVDFEISAKTGKILKQEWDD</sequence>
<dbReference type="InterPro" id="IPR025711">
    <property type="entry name" value="PepSY"/>
</dbReference>
<comment type="caution">
    <text evidence="3">The sequence shown here is derived from an EMBL/GenBank/DDBJ whole genome shotgun (WGS) entry which is preliminary data.</text>
</comment>
<evidence type="ECO:0000259" key="2">
    <source>
        <dbReference type="Pfam" id="PF03413"/>
    </source>
</evidence>
<keyword evidence="1" id="KW-0732">Signal</keyword>
<dbReference type="Pfam" id="PF03413">
    <property type="entry name" value="PepSY"/>
    <property type="match status" value="2"/>
</dbReference>
<dbReference type="RefSeq" id="WP_034322182.1">
    <property type="nucleotide sequence ID" value="NZ_JAVIKA010000002.1"/>
</dbReference>
<accession>A0A081LA42</accession>
<name>A0A081LA42_9BACI</name>
<dbReference type="EMBL" id="JOTP01000012">
    <property type="protein sequence ID" value="KEP26118.1"/>
    <property type="molecule type" value="Genomic_DNA"/>
</dbReference>
<dbReference type="Gene3D" id="3.10.450.40">
    <property type="match status" value="2"/>
</dbReference>
<organism evidence="3 4">
    <name type="scientific">Bacillus zhangzhouensis</name>
    <dbReference type="NCBI Taxonomy" id="1178540"/>
    <lineage>
        <taxon>Bacteria</taxon>
        <taxon>Bacillati</taxon>
        <taxon>Bacillota</taxon>
        <taxon>Bacilli</taxon>
        <taxon>Bacillales</taxon>
        <taxon>Bacillaceae</taxon>
        <taxon>Bacillus</taxon>
    </lineage>
</organism>
<feature type="chain" id="PRO_5038534609" evidence="1">
    <location>
        <begin position="25"/>
        <end position="172"/>
    </location>
</feature>
<reference evidence="3 4" key="1">
    <citation type="submission" date="2012-09" db="EMBL/GenBank/DDBJ databases">
        <title>Genome Sequence of Bacillus sp. DW5-4.</title>
        <authorList>
            <person name="Lai Q."/>
            <person name="Liu Y."/>
            <person name="Shao Z."/>
        </authorList>
    </citation>
    <scope>NUCLEOTIDE SEQUENCE [LARGE SCALE GENOMIC DNA]</scope>
    <source>
        <strain evidence="3 4">DW5-4</strain>
    </source>
</reference>
<dbReference type="AlphaFoldDB" id="A0A081LA42"/>
<keyword evidence="4" id="KW-1185">Reference proteome</keyword>
<evidence type="ECO:0000313" key="4">
    <source>
        <dbReference type="Proteomes" id="UP000028091"/>
    </source>
</evidence>
<evidence type="ECO:0000256" key="1">
    <source>
        <dbReference type="SAM" id="SignalP"/>
    </source>
</evidence>
<feature type="domain" description="PepSY" evidence="2">
    <location>
        <begin position="110"/>
        <end position="169"/>
    </location>
</feature>
<evidence type="ECO:0000313" key="3">
    <source>
        <dbReference type="EMBL" id="KEP26118.1"/>
    </source>
</evidence>
<dbReference type="OrthoDB" id="5361545at2"/>
<proteinExistence type="predicted"/>